<evidence type="ECO:0000256" key="3">
    <source>
        <dbReference type="PIRSR" id="PIRSR000097-1"/>
    </source>
</evidence>
<feature type="active site" description="Proton donor" evidence="3">
    <location>
        <position position="88"/>
    </location>
</feature>
<organism evidence="7 8">
    <name type="scientific">Canna indica</name>
    <name type="common">Indian-shot</name>
    <dbReference type="NCBI Taxonomy" id="4628"/>
    <lineage>
        <taxon>Eukaryota</taxon>
        <taxon>Viridiplantae</taxon>
        <taxon>Streptophyta</taxon>
        <taxon>Embryophyta</taxon>
        <taxon>Tracheophyta</taxon>
        <taxon>Spermatophyta</taxon>
        <taxon>Magnoliopsida</taxon>
        <taxon>Liliopsida</taxon>
        <taxon>Zingiberales</taxon>
        <taxon>Cannaceae</taxon>
        <taxon>Canna</taxon>
    </lineage>
</organism>
<evidence type="ECO:0000256" key="5">
    <source>
        <dbReference type="PIRSR" id="PIRSR000097-3"/>
    </source>
</evidence>
<sequence length="353" mass="39787">MAHIEYKELSLAKIRKTTLVVAVEEEKKENRKMVKVMPEVELSSGRKMPLLGMGTATFPVPSDDSATTAAVIAAIELGYRHFDTACVYGSERAVGKAIAAALERGLIGSRQEIFVTTKLWCTDMYADAVVPALQESIRNLGLEYVDLYLIHYPVRLKGEKNMVFTSESILPMEDLPRVWEAMERCQALGFAKSIGVSNFTLHKLSHFLPHAKIPPAVNQVEMHPLWQQKKLREFCTEKGIHVSAYSPLGAIGVLWGTNAVLDCDEVKRIAQSTGKTRAQVCLKWGLEQGVSVIVKSFNRERLKENMEIFDWKLSEEDKERLSKLPQKRYILAEPFVSPNGFYKSHAEMWDGEI</sequence>
<dbReference type="InterPro" id="IPR018170">
    <property type="entry name" value="Aldo/ket_reductase_CS"/>
</dbReference>
<dbReference type="PROSITE" id="PS00063">
    <property type="entry name" value="ALDOKETO_REDUCTASE_3"/>
    <property type="match status" value="1"/>
</dbReference>
<feature type="binding site" evidence="4">
    <location>
        <position position="151"/>
    </location>
    <ligand>
        <name>substrate</name>
    </ligand>
</feature>
<proteinExistence type="inferred from homology"/>
<dbReference type="PIRSF" id="PIRSF000097">
    <property type="entry name" value="AKR"/>
    <property type="match status" value="1"/>
</dbReference>
<accession>A0AAQ3JQ06</accession>
<gene>
    <name evidence="7" type="ORF">Cni_G01876</name>
</gene>
<evidence type="ECO:0000259" key="6">
    <source>
        <dbReference type="Pfam" id="PF00248"/>
    </source>
</evidence>
<dbReference type="GO" id="GO:0016491">
    <property type="term" value="F:oxidoreductase activity"/>
    <property type="evidence" value="ECO:0007669"/>
    <property type="project" value="InterPro"/>
</dbReference>
<name>A0AAQ3JQ06_9LILI</name>
<dbReference type="PANTHER" id="PTHR11732">
    <property type="entry name" value="ALDO/KETO REDUCTASE"/>
    <property type="match status" value="1"/>
</dbReference>
<reference evidence="7 8" key="1">
    <citation type="submission" date="2023-10" db="EMBL/GenBank/DDBJ databases">
        <title>Chromosome-scale genome assembly provides insights into flower coloration mechanisms of Canna indica.</title>
        <authorList>
            <person name="Li C."/>
        </authorList>
    </citation>
    <scope>NUCLEOTIDE SEQUENCE [LARGE SCALE GENOMIC DNA]</scope>
    <source>
        <tissue evidence="7">Flower</tissue>
    </source>
</reference>
<dbReference type="Gene3D" id="3.20.20.100">
    <property type="entry name" value="NADP-dependent oxidoreductase domain"/>
    <property type="match status" value="1"/>
</dbReference>
<dbReference type="Proteomes" id="UP001327560">
    <property type="component" value="Chromosome 1"/>
</dbReference>
<dbReference type="PROSITE" id="PS00798">
    <property type="entry name" value="ALDOKETO_REDUCTASE_1"/>
    <property type="match status" value="1"/>
</dbReference>
<evidence type="ECO:0000256" key="1">
    <source>
        <dbReference type="ARBA" id="ARBA00007905"/>
    </source>
</evidence>
<evidence type="ECO:0000313" key="8">
    <source>
        <dbReference type="Proteomes" id="UP001327560"/>
    </source>
</evidence>
<dbReference type="InterPro" id="IPR036812">
    <property type="entry name" value="NAD(P)_OxRdtase_dom_sf"/>
</dbReference>
<dbReference type="Pfam" id="PF00248">
    <property type="entry name" value="Aldo_ket_red"/>
    <property type="match status" value="1"/>
</dbReference>
<dbReference type="PRINTS" id="PR00069">
    <property type="entry name" value="ALDKETRDTASE"/>
</dbReference>
<comment type="similarity">
    <text evidence="1">Belongs to the aldo/keto reductase family.</text>
</comment>
<feature type="domain" description="NADP-dependent oxidoreductase" evidence="6">
    <location>
        <begin position="51"/>
        <end position="323"/>
    </location>
</feature>
<keyword evidence="8" id="KW-1185">Reference proteome</keyword>
<keyword evidence="2" id="KW-0521">NADP</keyword>
<dbReference type="SUPFAM" id="SSF51430">
    <property type="entry name" value="NAD(P)-linked oxidoreductase"/>
    <property type="match status" value="1"/>
</dbReference>
<feature type="site" description="Lowers pKa of active site Tyr" evidence="5">
    <location>
        <position position="118"/>
    </location>
</feature>
<dbReference type="PROSITE" id="PS00062">
    <property type="entry name" value="ALDOKETO_REDUCTASE_2"/>
    <property type="match status" value="1"/>
</dbReference>
<evidence type="ECO:0000313" key="7">
    <source>
        <dbReference type="EMBL" id="WOK93182.1"/>
    </source>
</evidence>
<dbReference type="AlphaFoldDB" id="A0AAQ3JQ06"/>
<dbReference type="InterPro" id="IPR023210">
    <property type="entry name" value="NADP_OxRdtase_dom"/>
</dbReference>
<protein>
    <recommendedName>
        <fullName evidence="6">NADP-dependent oxidoreductase domain-containing protein</fullName>
    </recommendedName>
</protein>
<dbReference type="EMBL" id="CP136890">
    <property type="protein sequence ID" value="WOK93182.1"/>
    <property type="molecule type" value="Genomic_DNA"/>
</dbReference>
<dbReference type="FunFam" id="3.20.20.100:FF:000013">
    <property type="entry name" value="NADPH-dependent codeinone reductase 1-1"/>
    <property type="match status" value="1"/>
</dbReference>
<dbReference type="InterPro" id="IPR020471">
    <property type="entry name" value="AKR"/>
</dbReference>
<evidence type="ECO:0000256" key="4">
    <source>
        <dbReference type="PIRSR" id="PIRSR000097-2"/>
    </source>
</evidence>
<evidence type="ECO:0000256" key="2">
    <source>
        <dbReference type="ARBA" id="ARBA00022857"/>
    </source>
</evidence>